<name>A0ACC1SIB6_9HYPO</name>
<comment type="caution">
    <text evidence="1">The sequence shown here is derived from an EMBL/GenBank/DDBJ whole genome shotgun (WGS) entry which is preliminary data.</text>
</comment>
<proteinExistence type="predicted"/>
<organism evidence="1 2">
    <name type="scientific">Fusarium decemcellulare</name>
    <dbReference type="NCBI Taxonomy" id="57161"/>
    <lineage>
        <taxon>Eukaryota</taxon>
        <taxon>Fungi</taxon>
        <taxon>Dikarya</taxon>
        <taxon>Ascomycota</taxon>
        <taxon>Pezizomycotina</taxon>
        <taxon>Sordariomycetes</taxon>
        <taxon>Hypocreomycetidae</taxon>
        <taxon>Hypocreales</taxon>
        <taxon>Nectriaceae</taxon>
        <taxon>Fusarium</taxon>
        <taxon>Fusarium decemcellulare species complex</taxon>
    </lineage>
</organism>
<evidence type="ECO:0000313" key="1">
    <source>
        <dbReference type="EMBL" id="KAJ3540203.1"/>
    </source>
</evidence>
<accession>A0ACC1SIB6</accession>
<reference evidence="1" key="1">
    <citation type="submission" date="2022-08" db="EMBL/GenBank/DDBJ databases">
        <title>Genome Sequence of Fusarium decemcellulare.</title>
        <authorList>
            <person name="Buettner E."/>
        </authorList>
    </citation>
    <scope>NUCLEOTIDE SEQUENCE</scope>
    <source>
        <strain evidence="1">Babe19</strain>
    </source>
</reference>
<evidence type="ECO:0000313" key="2">
    <source>
        <dbReference type="Proteomes" id="UP001148629"/>
    </source>
</evidence>
<dbReference type="EMBL" id="JANRMS010000419">
    <property type="protein sequence ID" value="KAJ3540203.1"/>
    <property type="molecule type" value="Genomic_DNA"/>
</dbReference>
<protein>
    <submittedName>
        <fullName evidence="1">Uncharacterized protein</fullName>
    </submittedName>
</protein>
<keyword evidence="2" id="KW-1185">Reference proteome</keyword>
<sequence length="178" mass="19177">MVKTAVEAFGRIDIVINNAGWADVSKFDQTSDAQLWNMLKVHVGGSWNVTQAAWPHFKKQKYGRIIMTTSTLMLGGVGQAIYGAAKLALVGLVKSIALEGKDDNILINSLAPSAYTPGVAATVQNEQVKAVVEKYMPPSEVAPMVLWLVHDDNRTTGEAFGAAGRLLSRIFVAQTDGF</sequence>
<dbReference type="Proteomes" id="UP001148629">
    <property type="component" value="Unassembled WGS sequence"/>
</dbReference>
<gene>
    <name evidence="1" type="ORF">NM208_g5167</name>
</gene>